<accession>A0A7S1SMF1</accession>
<evidence type="ECO:0000313" key="1">
    <source>
        <dbReference type="EMBL" id="CAD9202563.1"/>
    </source>
</evidence>
<organism evidence="1">
    <name type="scientific">Tetraselmis chuii</name>
    <dbReference type="NCBI Taxonomy" id="63592"/>
    <lineage>
        <taxon>Eukaryota</taxon>
        <taxon>Viridiplantae</taxon>
        <taxon>Chlorophyta</taxon>
        <taxon>core chlorophytes</taxon>
        <taxon>Chlorodendrophyceae</taxon>
        <taxon>Chlorodendrales</taxon>
        <taxon>Chlorodendraceae</taxon>
        <taxon>Tetraselmis</taxon>
    </lineage>
</organism>
<dbReference type="EMBL" id="HBGG01009515">
    <property type="protein sequence ID" value="CAD9202563.1"/>
    <property type="molecule type" value="Transcribed_RNA"/>
</dbReference>
<gene>
    <name evidence="1" type="ORF">TCHU04912_LOCUS4796</name>
</gene>
<reference evidence="1" key="1">
    <citation type="submission" date="2021-01" db="EMBL/GenBank/DDBJ databases">
        <authorList>
            <person name="Corre E."/>
            <person name="Pelletier E."/>
            <person name="Niang G."/>
            <person name="Scheremetjew M."/>
            <person name="Finn R."/>
            <person name="Kale V."/>
            <person name="Holt S."/>
            <person name="Cochrane G."/>
            <person name="Meng A."/>
            <person name="Brown T."/>
            <person name="Cohen L."/>
        </authorList>
    </citation>
    <scope>NUCLEOTIDE SEQUENCE</scope>
    <source>
        <strain evidence="1">PLY429</strain>
    </source>
</reference>
<sequence length="276" mass="30500">MSIQDSVIKGVENAHAGVVQKEDDSLRGGKVIRSHSGECIVTEPDKEASSKPLTKRVNVLSSGVSLYALLELGEQAAAWDPRATTRAVVNKFIIPATQDEGVTYLGTLPKSSAGMPRYYVVHAWGGLFQDLVAAVQSKLRNRSQKECFVWLDFMAVNQSAARALDVSFFQLCLQSCTGGTMVVQGRSPPDSSGIVYTRAWCLYELWLTLQTHSPRHILPRTDILKLQDWHSMIMALDIRQSKADSTEDVAAILHKVQSTVVRPPWHSVLPSNNRTK</sequence>
<proteinExistence type="predicted"/>
<protein>
    <submittedName>
        <fullName evidence="1">Uncharacterized protein</fullName>
    </submittedName>
</protein>
<name>A0A7S1SMF1_9CHLO</name>
<dbReference type="AlphaFoldDB" id="A0A7S1SMF1"/>